<proteinExistence type="predicted"/>
<dbReference type="InterPro" id="IPR016181">
    <property type="entry name" value="Acyl_CoA_acyltransferase"/>
</dbReference>
<dbReference type="AlphaFoldDB" id="A0A223NZA3"/>
<evidence type="ECO:0000313" key="1">
    <source>
        <dbReference type="EMBL" id="ASU35185.1"/>
    </source>
</evidence>
<dbReference type="Proteomes" id="UP000215002">
    <property type="component" value="Chromosome"/>
</dbReference>
<dbReference type="EMBL" id="CP022743">
    <property type="protein sequence ID" value="ASU35185.1"/>
    <property type="molecule type" value="Genomic_DNA"/>
</dbReference>
<protein>
    <submittedName>
        <fullName evidence="1">Uncharacterized protein</fullName>
    </submittedName>
</protein>
<sequence length="281" mass="31729">MPGYFAKKYNTAFTGIGYTGYMAYNPQGVPIAFYAVIPCFIKCGGEIILAAQSADTMTHPDHRNKGLFIELALTTFQLCRDLNIRLLFGFPNQNSLPGFVNKLDWQVAHTMDCFIIHAGSFPFKTIMGKIPLLNKLYTKYQQHTLTHYFSKQTGISNSVFENGYGGIYRDESYLKYKAYGNTSVLQTGNSLLWIKFSEILLIGDILVQPDDFDDMIYTLKKLARKLGIRQIHFHTSPGTTLHGLFAMRFNSTPSFPVIFKVLGDDLQTGKIKFTSADIDTF</sequence>
<keyword evidence="2" id="KW-1185">Reference proteome</keyword>
<accession>A0A223NZA3</accession>
<reference evidence="1 2" key="1">
    <citation type="submission" date="2017-08" db="EMBL/GenBank/DDBJ databases">
        <title>Complete genome sequence of Mucilaginibacter sp. strain BJC16-A31.</title>
        <authorList>
            <consortium name="Henan University of Science and Technology"/>
            <person name="You X."/>
        </authorList>
    </citation>
    <scope>NUCLEOTIDE SEQUENCE [LARGE SCALE GENOMIC DNA]</scope>
    <source>
        <strain evidence="1 2">BJC16-A31</strain>
    </source>
</reference>
<dbReference type="KEGG" id="muc:MuYL_3300"/>
<evidence type="ECO:0000313" key="2">
    <source>
        <dbReference type="Proteomes" id="UP000215002"/>
    </source>
</evidence>
<dbReference type="SUPFAM" id="SSF55729">
    <property type="entry name" value="Acyl-CoA N-acyltransferases (Nat)"/>
    <property type="match status" value="1"/>
</dbReference>
<name>A0A223NZA3_9SPHI</name>
<organism evidence="1 2">
    <name type="scientific">Mucilaginibacter xinganensis</name>
    <dbReference type="NCBI Taxonomy" id="1234841"/>
    <lineage>
        <taxon>Bacteria</taxon>
        <taxon>Pseudomonadati</taxon>
        <taxon>Bacteroidota</taxon>
        <taxon>Sphingobacteriia</taxon>
        <taxon>Sphingobacteriales</taxon>
        <taxon>Sphingobacteriaceae</taxon>
        <taxon>Mucilaginibacter</taxon>
    </lineage>
</organism>
<dbReference type="Gene3D" id="3.40.630.30">
    <property type="match status" value="1"/>
</dbReference>
<dbReference type="Pfam" id="PF13527">
    <property type="entry name" value="Acetyltransf_9"/>
    <property type="match status" value="1"/>
</dbReference>
<gene>
    <name evidence="1" type="ORF">MuYL_3300</name>
</gene>